<organism evidence="2 3">
    <name type="scientific">Actinopolymorpha rutila</name>
    <dbReference type="NCBI Taxonomy" id="446787"/>
    <lineage>
        <taxon>Bacteria</taxon>
        <taxon>Bacillati</taxon>
        <taxon>Actinomycetota</taxon>
        <taxon>Actinomycetes</taxon>
        <taxon>Propionibacteriales</taxon>
        <taxon>Actinopolymorphaceae</taxon>
        <taxon>Actinopolymorpha</taxon>
    </lineage>
</organism>
<evidence type="ECO:0000256" key="1">
    <source>
        <dbReference type="SAM" id="MobiDB-lite"/>
    </source>
</evidence>
<protein>
    <submittedName>
        <fullName evidence="2">Uncharacterized protein</fullName>
    </submittedName>
</protein>
<gene>
    <name evidence="2" type="ORF">F4554_002897</name>
</gene>
<dbReference type="Proteomes" id="UP000579605">
    <property type="component" value="Unassembled WGS sequence"/>
</dbReference>
<comment type="caution">
    <text evidence="2">The sequence shown here is derived from an EMBL/GenBank/DDBJ whole genome shotgun (WGS) entry which is preliminary data.</text>
</comment>
<dbReference type="RefSeq" id="WP_179787845.1">
    <property type="nucleotide sequence ID" value="NZ_BAAARR010000024.1"/>
</dbReference>
<keyword evidence="3" id="KW-1185">Reference proteome</keyword>
<evidence type="ECO:0000313" key="3">
    <source>
        <dbReference type="Proteomes" id="UP000579605"/>
    </source>
</evidence>
<evidence type="ECO:0000313" key="2">
    <source>
        <dbReference type="EMBL" id="NYH90259.1"/>
    </source>
</evidence>
<sequence>MPATFPKRCPGPWRTASSSTALACCGLGGDADLPGARHMTSLPPLVGAPAATGEAEAHATPATEKASPPALRHEPGMGPGALAIRVPPASLDPGRHRMPHSAVRPPAAALVSGLLYLLTAGRLARFRARGARVLAPADGSSVAS</sequence>
<feature type="region of interest" description="Disordered" evidence="1">
    <location>
        <begin position="38"/>
        <end position="101"/>
    </location>
</feature>
<accession>A0A852ZL58</accession>
<proteinExistence type="predicted"/>
<dbReference type="EMBL" id="JACBZH010000001">
    <property type="protein sequence ID" value="NYH90259.1"/>
    <property type="molecule type" value="Genomic_DNA"/>
</dbReference>
<reference evidence="2 3" key="1">
    <citation type="submission" date="2020-07" db="EMBL/GenBank/DDBJ databases">
        <title>Sequencing the genomes of 1000 actinobacteria strains.</title>
        <authorList>
            <person name="Klenk H.-P."/>
        </authorList>
    </citation>
    <scope>NUCLEOTIDE SEQUENCE [LARGE SCALE GENOMIC DNA]</scope>
    <source>
        <strain evidence="2 3">DSM 18448</strain>
    </source>
</reference>
<dbReference type="AlphaFoldDB" id="A0A852ZL58"/>
<feature type="compositionally biased region" description="Low complexity" evidence="1">
    <location>
        <begin position="47"/>
        <end position="66"/>
    </location>
</feature>
<name>A0A852ZL58_9ACTN</name>